<dbReference type="AlphaFoldDB" id="A0A1R3SVU3"/>
<organism evidence="3 4">
    <name type="scientific">Proteiniphilum saccharofermentans</name>
    <dbReference type="NCBI Taxonomy" id="1642647"/>
    <lineage>
        <taxon>Bacteria</taxon>
        <taxon>Pseudomonadati</taxon>
        <taxon>Bacteroidota</taxon>
        <taxon>Bacteroidia</taxon>
        <taxon>Bacteroidales</taxon>
        <taxon>Dysgonomonadaceae</taxon>
        <taxon>Proteiniphilum</taxon>
    </lineage>
</organism>
<dbReference type="EMBL" id="LT605205">
    <property type="protein sequence ID" value="SCD20446.1"/>
    <property type="molecule type" value="Genomic_DNA"/>
</dbReference>
<feature type="transmembrane region" description="Helical" evidence="1">
    <location>
        <begin position="37"/>
        <end position="56"/>
    </location>
</feature>
<feature type="transmembrane region" description="Helical" evidence="1">
    <location>
        <begin position="68"/>
        <end position="86"/>
    </location>
</feature>
<evidence type="ECO:0000259" key="2">
    <source>
        <dbReference type="Pfam" id="PF14358"/>
    </source>
</evidence>
<protein>
    <recommendedName>
        <fullName evidence="2">Flavinylation-associated cytochrome domain-containing protein</fullName>
    </recommendedName>
</protein>
<dbReference type="RefSeq" id="WP_076930475.1">
    <property type="nucleotide sequence ID" value="NZ_LT605205.1"/>
</dbReference>
<accession>A0A1R3SVU3</accession>
<keyword evidence="1" id="KW-0812">Transmembrane</keyword>
<proteinExistence type="predicted"/>
<gene>
    <name evidence="3" type="ORF">PSM36_1626</name>
</gene>
<reference evidence="3 4" key="1">
    <citation type="submission" date="2016-08" db="EMBL/GenBank/DDBJ databases">
        <authorList>
            <person name="Seilhamer J.J."/>
        </authorList>
    </citation>
    <scope>NUCLEOTIDE SEQUENCE [LARGE SCALE GENOMIC DNA]</scope>
    <source>
        <strain evidence="3">M3/6</strain>
    </source>
</reference>
<dbReference type="Proteomes" id="UP000187464">
    <property type="component" value="Chromosome I"/>
</dbReference>
<keyword evidence="1" id="KW-0472">Membrane</keyword>
<evidence type="ECO:0000313" key="3">
    <source>
        <dbReference type="EMBL" id="SCD20446.1"/>
    </source>
</evidence>
<sequence>MKLSRSFITPLITIIFLAVALSGLLMFFHIFDGYTEVVHEILGVFFVVFSVLHVILNWKALKIHFKKRVFILSTIVVAVISILLVIQQQKSPKFDTILIERITNAPIEDVLKVLQVDSIVVVKRLEANGISFIEGASMEEIWINNKVNPKKLFDLIME</sequence>
<dbReference type="STRING" id="1642647.PSM36_1626"/>
<feature type="domain" description="Flavinylation-associated cytochrome" evidence="2">
    <location>
        <begin position="7"/>
        <end position="58"/>
    </location>
</feature>
<dbReference type="Pfam" id="PF14358">
    <property type="entry name" value="DUF4405"/>
    <property type="match status" value="1"/>
</dbReference>
<keyword evidence="1" id="KW-1133">Transmembrane helix</keyword>
<dbReference type="KEGG" id="psac:PSM36_1626"/>
<keyword evidence="4" id="KW-1185">Reference proteome</keyword>
<feature type="transmembrane region" description="Helical" evidence="1">
    <location>
        <begin position="7"/>
        <end position="31"/>
    </location>
</feature>
<evidence type="ECO:0000256" key="1">
    <source>
        <dbReference type="SAM" id="Phobius"/>
    </source>
</evidence>
<evidence type="ECO:0000313" key="4">
    <source>
        <dbReference type="Proteomes" id="UP000187464"/>
    </source>
</evidence>
<name>A0A1R3SVU3_9BACT</name>
<dbReference type="InterPro" id="IPR025517">
    <property type="entry name" value="DUF4405"/>
</dbReference>